<dbReference type="GO" id="GO:0048280">
    <property type="term" value="P:vesicle fusion with Golgi apparatus"/>
    <property type="evidence" value="ECO:0007669"/>
    <property type="project" value="TreeGrafter"/>
</dbReference>
<feature type="transmembrane region" description="Helical" evidence="6">
    <location>
        <begin position="151"/>
        <end position="169"/>
    </location>
</feature>
<sequence length="289" mass="30852">MSYYSQQNNNQYGSAGGSIPNTAPGLQFLPSQFEISTRNANNNNTATAYPTAAGSGTMGNKGFFGTNKNPTSFSASPSASTTNPAFSFSGQQQQERLSTGFLAAFGTSGYPGEPPLLEELGFNFTHIKQKTLIVLNPSATVDQNIMADSDLAGPIFFCLLFGTFLLLSGKVHFGYIYGSAIVGTISQYVILNLMSSYKSIDLTRVASVLGYCMLPLVFISAIGVVVSMDNIVGYVLSALSIIWCTKSASAIFVSVLQLSDMTMLVAYPLALFYGVFSIMTIFAEDVVNN</sequence>
<dbReference type="InterPro" id="IPR006977">
    <property type="entry name" value="Yip1_dom"/>
</dbReference>
<reference evidence="9 11" key="1">
    <citation type="submission" date="2014-03" db="EMBL/GenBank/DDBJ databases">
        <authorList>
            <person name="Casaregola S."/>
        </authorList>
    </citation>
    <scope>NUCLEOTIDE SEQUENCE [LARGE SCALE GENOMIC DNA]</scope>
    <source>
        <strain evidence="9 11">CLIB 918</strain>
    </source>
</reference>
<keyword evidence="5 6" id="KW-0472">Membrane</keyword>
<dbReference type="PANTHER" id="PTHR21236:SF2">
    <property type="entry name" value="PROTEIN YIPF"/>
    <property type="match status" value="1"/>
</dbReference>
<comment type="subcellular location">
    <subcellularLocation>
        <location evidence="6">Golgi apparatus membrane</location>
        <topology evidence="6">Multi-pass membrane protein</topology>
    </subcellularLocation>
    <subcellularLocation>
        <location evidence="1">Membrane</location>
        <topology evidence="1">Multi-pass membrane protein</topology>
    </subcellularLocation>
</comment>
<evidence type="ECO:0000256" key="2">
    <source>
        <dbReference type="ARBA" id="ARBA00010596"/>
    </source>
</evidence>
<dbReference type="GO" id="GO:0005802">
    <property type="term" value="C:trans-Golgi network"/>
    <property type="evidence" value="ECO:0007669"/>
    <property type="project" value="TreeGrafter"/>
</dbReference>
<feature type="transmembrane region" description="Helical" evidence="6">
    <location>
        <begin position="175"/>
        <end position="193"/>
    </location>
</feature>
<evidence type="ECO:0000256" key="1">
    <source>
        <dbReference type="ARBA" id="ARBA00004141"/>
    </source>
</evidence>
<reference evidence="10" key="2">
    <citation type="journal article" date="2020" name="Front. Microbiol.">
        <title>Phenotypic and Genetic Characterization of the Cheese Ripening Yeast Geotrichum candidum.</title>
        <authorList>
            <person name="Perkins V."/>
            <person name="Vignola S."/>
            <person name="Lessard M.H."/>
            <person name="Plante P.L."/>
            <person name="Corbeil J."/>
            <person name="Dugat-Bony E."/>
            <person name="Frenette M."/>
            <person name="Labrie S."/>
        </authorList>
    </citation>
    <scope>NUCLEOTIDE SEQUENCE</scope>
    <source>
        <strain evidence="10">LMA-70</strain>
    </source>
</reference>
<dbReference type="EMBL" id="CCBN010000012">
    <property type="protein sequence ID" value="CDO55640.1"/>
    <property type="molecule type" value="Genomic_DNA"/>
</dbReference>
<feature type="transmembrane region" description="Helical" evidence="6">
    <location>
        <begin position="264"/>
        <end position="283"/>
    </location>
</feature>
<dbReference type="Pfam" id="PF04893">
    <property type="entry name" value="Yip1"/>
    <property type="match status" value="1"/>
</dbReference>
<keyword evidence="4 6" id="KW-1133">Transmembrane helix</keyword>
<evidence type="ECO:0000313" key="10">
    <source>
        <dbReference type="EMBL" id="KAF5100600.1"/>
    </source>
</evidence>
<evidence type="ECO:0000313" key="9">
    <source>
        <dbReference type="EMBL" id="CDO55640.1"/>
    </source>
</evidence>
<organism evidence="9 11">
    <name type="scientific">Geotrichum candidum</name>
    <name type="common">Oospora lactis</name>
    <name type="synonym">Dipodascus geotrichum</name>
    <dbReference type="NCBI Taxonomy" id="1173061"/>
    <lineage>
        <taxon>Eukaryota</taxon>
        <taxon>Fungi</taxon>
        <taxon>Dikarya</taxon>
        <taxon>Ascomycota</taxon>
        <taxon>Saccharomycotina</taxon>
        <taxon>Dipodascomycetes</taxon>
        <taxon>Dipodascales</taxon>
        <taxon>Dipodascaceae</taxon>
        <taxon>Geotrichum</taxon>
    </lineage>
</organism>
<protein>
    <recommendedName>
        <fullName evidence="6">Protein YIP</fullName>
    </recommendedName>
</protein>
<proteinExistence type="inferred from homology"/>
<feature type="compositionally biased region" description="Low complexity" evidence="7">
    <location>
        <begin position="69"/>
        <end position="87"/>
    </location>
</feature>
<dbReference type="AlphaFoldDB" id="A0A0J9XDP3"/>
<comment type="similarity">
    <text evidence="2 6">Belongs to the YIP1 family.</text>
</comment>
<dbReference type="GO" id="GO:0000139">
    <property type="term" value="C:Golgi membrane"/>
    <property type="evidence" value="ECO:0007669"/>
    <property type="project" value="UniProtKB-SubCell"/>
</dbReference>
<reference evidence="10" key="3">
    <citation type="submission" date="2020-01" db="EMBL/GenBank/DDBJ databases">
        <authorList>
            <person name="Perkins V."/>
            <person name="Lessard M.-H."/>
            <person name="Dugat-Bony E."/>
            <person name="Frenette M."/>
            <person name="Labrie S."/>
        </authorList>
    </citation>
    <scope>NUCLEOTIDE SEQUENCE</scope>
    <source>
        <strain evidence="10">LMA-70</strain>
    </source>
</reference>
<evidence type="ECO:0000256" key="6">
    <source>
        <dbReference type="RuleBase" id="RU361264"/>
    </source>
</evidence>
<dbReference type="OrthoDB" id="440385at2759"/>
<keyword evidence="11" id="KW-1185">Reference proteome</keyword>
<evidence type="ECO:0000259" key="8">
    <source>
        <dbReference type="Pfam" id="PF04893"/>
    </source>
</evidence>
<dbReference type="STRING" id="1173061.A0A0J9XDP3"/>
<feature type="transmembrane region" description="Helical" evidence="6">
    <location>
        <begin position="231"/>
        <end position="252"/>
    </location>
</feature>
<comment type="caution">
    <text evidence="9">The sequence shown here is derived from an EMBL/GenBank/DDBJ whole genome shotgun (WGS) entry which is preliminary data.</text>
</comment>
<dbReference type="GO" id="GO:0006888">
    <property type="term" value="P:endoplasmic reticulum to Golgi vesicle-mediated transport"/>
    <property type="evidence" value="ECO:0007669"/>
    <property type="project" value="InterPro"/>
</dbReference>
<dbReference type="EMBL" id="QQZK01000045">
    <property type="protein sequence ID" value="KAF5100600.1"/>
    <property type="molecule type" value="Genomic_DNA"/>
</dbReference>
<name>A0A0J9XDP3_GEOCN</name>
<feature type="domain" description="Yip1" evidence="8">
    <location>
        <begin position="133"/>
        <end position="279"/>
    </location>
</feature>
<dbReference type="Proteomes" id="UP000242525">
    <property type="component" value="Unassembled WGS sequence"/>
</dbReference>
<keyword evidence="3 6" id="KW-0812">Transmembrane</keyword>
<evidence type="ECO:0000256" key="3">
    <source>
        <dbReference type="ARBA" id="ARBA00022692"/>
    </source>
</evidence>
<dbReference type="PANTHER" id="PTHR21236">
    <property type="entry name" value="GOLGI MEMBRANE PROTEIN YIP1"/>
    <property type="match status" value="1"/>
</dbReference>
<dbReference type="InterPro" id="IPR045231">
    <property type="entry name" value="Yip1/4-like"/>
</dbReference>
<evidence type="ECO:0000256" key="5">
    <source>
        <dbReference type="ARBA" id="ARBA00023136"/>
    </source>
</evidence>
<feature type="transmembrane region" description="Helical" evidence="6">
    <location>
        <begin position="205"/>
        <end position="225"/>
    </location>
</feature>
<gene>
    <name evidence="9" type="ORF">BN980_GECA12s00208g</name>
    <name evidence="10" type="ORF">DV451_002485</name>
</gene>
<evidence type="ECO:0000256" key="7">
    <source>
        <dbReference type="SAM" id="MobiDB-lite"/>
    </source>
</evidence>
<evidence type="ECO:0000313" key="11">
    <source>
        <dbReference type="Proteomes" id="UP000242525"/>
    </source>
</evidence>
<evidence type="ECO:0000256" key="4">
    <source>
        <dbReference type="ARBA" id="ARBA00022989"/>
    </source>
</evidence>
<feature type="region of interest" description="Disordered" evidence="7">
    <location>
        <begin position="69"/>
        <end position="89"/>
    </location>
</feature>
<accession>A0A0J9XDP3</accession>
<dbReference type="Proteomes" id="UP000750522">
    <property type="component" value="Unassembled WGS sequence"/>
</dbReference>